<gene>
    <name evidence="1" type="ORF">BJ958_005422</name>
</gene>
<name>A0A852RXG5_9ACTN</name>
<evidence type="ECO:0008006" key="3">
    <source>
        <dbReference type="Google" id="ProtNLM"/>
    </source>
</evidence>
<accession>A0A852RXG5</accession>
<reference evidence="1 2" key="1">
    <citation type="submission" date="2020-07" db="EMBL/GenBank/DDBJ databases">
        <title>Sequencing the genomes of 1000 actinobacteria strains.</title>
        <authorList>
            <person name="Klenk H.-P."/>
        </authorList>
    </citation>
    <scope>NUCLEOTIDE SEQUENCE [LARGE SCALE GENOMIC DNA]</scope>
    <source>
        <strain evidence="1 2">DSM 19082</strain>
    </source>
</reference>
<dbReference type="EMBL" id="JACCBF010000001">
    <property type="protein sequence ID" value="NYD33876.1"/>
    <property type="molecule type" value="Genomic_DNA"/>
</dbReference>
<dbReference type="RefSeq" id="WP_179729865.1">
    <property type="nucleotide sequence ID" value="NZ_BAABEF010000001.1"/>
</dbReference>
<comment type="caution">
    <text evidence="1">The sequence shown here is derived from an EMBL/GenBank/DDBJ whole genome shotgun (WGS) entry which is preliminary data.</text>
</comment>
<evidence type="ECO:0000313" key="1">
    <source>
        <dbReference type="EMBL" id="NYD33876.1"/>
    </source>
</evidence>
<proteinExistence type="predicted"/>
<sequence>MTATKTRPRLTRKDWLINGKTSHSYLLDCDCRRYTSTDPHKVPGVTTILSALPGPPPSWGADVAAKIVLNEWDQVAEMPALDRYEYLKGAPDRYMNEAAERGTKIHKMGEALAWGEAPDVPDEIRGPVEAYARLLDDWQVEPVATEFPVAMTPERAAALGIGSAAWAGTADLAARIGVRDNAFAYIDVKTGNSVQNKTGLQLTGYDFADLWQPDGPESETTDKPRAELMYVAHIGPDSARMLPVTLGGLRELKYLAYLRMSMRWQQDHDWWYRKRGPEPLIGEAEQP</sequence>
<evidence type="ECO:0000313" key="2">
    <source>
        <dbReference type="Proteomes" id="UP000582231"/>
    </source>
</evidence>
<protein>
    <recommendedName>
        <fullName evidence="3">PD-(D/E)XK endonuclease-like domain-containing protein</fullName>
    </recommendedName>
</protein>
<organism evidence="1 2">
    <name type="scientific">Nocardioides kongjuensis</name>
    <dbReference type="NCBI Taxonomy" id="349522"/>
    <lineage>
        <taxon>Bacteria</taxon>
        <taxon>Bacillati</taxon>
        <taxon>Actinomycetota</taxon>
        <taxon>Actinomycetes</taxon>
        <taxon>Propionibacteriales</taxon>
        <taxon>Nocardioidaceae</taxon>
        <taxon>Nocardioides</taxon>
    </lineage>
</organism>
<dbReference type="AlphaFoldDB" id="A0A852RXG5"/>
<keyword evidence="2" id="KW-1185">Reference proteome</keyword>
<dbReference type="Proteomes" id="UP000582231">
    <property type="component" value="Unassembled WGS sequence"/>
</dbReference>